<evidence type="ECO:0000259" key="15">
    <source>
        <dbReference type="Pfam" id="PF20656"/>
    </source>
</evidence>
<comment type="pathway">
    <text evidence="10 13">Carbohydrate metabolism; glyoxylate cycle; (S)-malate from isocitrate: step 2/2.</text>
</comment>
<evidence type="ECO:0000256" key="11">
    <source>
        <dbReference type="NCBIfam" id="TIGR01345"/>
    </source>
</evidence>
<protein>
    <recommendedName>
        <fullName evidence="10 11">Malate synthase G</fullName>
        <ecNumber evidence="10 11">2.3.3.9</ecNumber>
    </recommendedName>
</protein>
<dbReference type="InterPro" id="IPR048356">
    <property type="entry name" value="MS_N"/>
</dbReference>
<accession>A0AA41W9Z1</accession>
<evidence type="ECO:0000256" key="2">
    <source>
        <dbReference type="ARBA" id="ARBA00022435"/>
    </source>
</evidence>
<feature type="modified residue" description="Cysteine sulfenic acid (-SOH)" evidence="10">
    <location>
        <position position="622"/>
    </location>
</feature>
<dbReference type="GO" id="GO:0006097">
    <property type="term" value="P:glyoxylate cycle"/>
    <property type="evidence" value="ECO:0007669"/>
    <property type="project" value="UniProtKB-UniRule"/>
</dbReference>
<keyword evidence="8 10" id="KW-0558">Oxidation</keyword>
<feature type="binding site" evidence="10">
    <location>
        <begin position="459"/>
        <end position="462"/>
    </location>
    <ligand>
        <name>glyoxylate</name>
        <dbReference type="ChEBI" id="CHEBI:36655"/>
    </ligand>
</feature>
<dbReference type="PANTHER" id="PTHR42739">
    <property type="entry name" value="MALATE SYNTHASE G"/>
    <property type="match status" value="1"/>
</dbReference>
<dbReference type="NCBIfam" id="TIGR01345">
    <property type="entry name" value="malate_syn_G"/>
    <property type="match status" value="1"/>
</dbReference>
<evidence type="ECO:0000259" key="16">
    <source>
        <dbReference type="Pfam" id="PF20658"/>
    </source>
</evidence>
<evidence type="ECO:0000256" key="5">
    <source>
        <dbReference type="ARBA" id="ARBA00022679"/>
    </source>
</evidence>
<evidence type="ECO:0000313" key="18">
    <source>
        <dbReference type="EMBL" id="MCM2680781.1"/>
    </source>
</evidence>
<feature type="binding site" evidence="10">
    <location>
        <position position="312"/>
    </location>
    <ligand>
        <name>acetyl-CoA</name>
        <dbReference type="ChEBI" id="CHEBI:57288"/>
    </ligand>
</feature>
<evidence type="ECO:0000256" key="7">
    <source>
        <dbReference type="ARBA" id="ARBA00022842"/>
    </source>
</evidence>
<evidence type="ECO:0000256" key="9">
    <source>
        <dbReference type="ARBA" id="ARBA00047918"/>
    </source>
</evidence>
<dbReference type="GO" id="GO:0006099">
    <property type="term" value="P:tricarboxylic acid cycle"/>
    <property type="evidence" value="ECO:0007669"/>
    <property type="project" value="UniProtKB-KW"/>
</dbReference>
<evidence type="ECO:0000256" key="12">
    <source>
        <dbReference type="PIRSR" id="PIRSR601465-50"/>
    </source>
</evidence>
<feature type="binding site" evidence="10">
    <location>
        <position position="462"/>
    </location>
    <ligand>
        <name>Mg(2+)</name>
        <dbReference type="ChEBI" id="CHEBI:18420"/>
    </ligand>
</feature>
<feature type="binding site" evidence="10">
    <location>
        <position position="543"/>
    </location>
    <ligand>
        <name>acetyl-CoA</name>
        <dbReference type="ChEBI" id="CHEBI:57288"/>
    </ligand>
</feature>
<gene>
    <name evidence="10" type="primary">glcB</name>
    <name evidence="18" type="ORF">NAF29_14065</name>
</gene>
<dbReference type="NCBIfam" id="NF002825">
    <property type="entry name" value="PRK02999.1"/>
    <property type="match status" value="1"/>
</dbReference>
<dbReference type="EMBL" id="JAMQGP010000007">
    <property type="protein sequence ID" value="MCM2680781.1"/>
    <property type="molecule type" value="Genomic_DNA"/>
</dbReference>
<evidence type="ECO:0000259" key="14">
    <source>
        <dbReference type="Pfam" id="PF01274"/>
    </source>
</evidence>
<feature type="active site" description="Proton donor" evidence="10 12">
    <location>
        <position position="636"/>
    </location>
</feature>
<keyword evidence="2 10" id="KW-0329">Glyoxylate bypass</keyword>
<dbReference type="InterPro" id="IPR001465">
    <property type="entry name" value="Malate_synthase_TIM"/>
</dbReference>
<keyword evidence="19" id="KW-1185">Reference proteome</keyword>
<proteinExistence type="inferred from homology"/>
<feature type="binding site" evidence="10">
    <location>
        <position position="339"/>
    </location>
    <ligand>
        <name>glyoxylate</name>
        <dbReference type="ChEBI" id="CHEBI:36655"/>
    </ligand>
</feature>
<dbReference type="AlphaFoldDB" id="A0AA41W9Z1"/>
<dbReference type="Pfam" id="PF20656">
    <property type="entry name" value="MS_N"/>
    <property type="match status" value="1"/>
</dbReference>
<dbReference type="InterPro" id="IPR048355">
    <property type="entry name" value="MS_C"/>
</dbReference>
<evidence type="ECO:0000256" key="13">
    <source>
        <dbReference type="RuleBase" id="RU003572"/>
    </source>
</evidence>
<dbReference type="HAMAP" id="MF_00641">
    <property type="entry name" value="Malate_synth_G"/>
    <property type="match status" value="1"/>
</dbReference>
<feature type="binding site" evidence="10">
    <location>
        <begin position="124"/>
        <end position="125"/>
    </location>
    <ligand>
        <name>acetyl-CoA</name>
        <dbReference type="ChEBI" id="CHEBI:57288"/>
    </ligand>
</feature>
<dbReference type="GO" id="GO:0009436">
    <property type="term" value="P:glyoxylate catabolic process"/>
    <property type="evidence" value="ECO:0007669"/>
    <property type="project" value="TreeGrafter"/>
</dbReference>
<dbReference type="GO" id="GO:0000287">
    <property type="term" value="F:magnesium ion binding"/>
    <property type="evidence" value="ECO:0007669"/>
    <property type="project" value="TreeGrafter"/>
</dbReference>
<dbReference type="Pfam" id="PF01274">
    <property type="entry name" value="MS_TIM-barrel"/>
    <property type="match status" value="1"/>
</dbReference>
<sequence length="727" mass="81844">MNMPAEKNNHIHQGFYNFVNEDVLPMTSLNAVQFWSDFEQLIADLAPRNRQLLSIRQEMQSAIDEYHHQHQGECFNAEAYEAFLRSIGYLVEEGKSFCVSTTHVDHEIASIAGPQLVVPIANERFALNAANARWGSMYDALYGTNVIPHTKGLKPCKLYNEARGKAVIEHARDYLDRVFPLESGSHHNVSNYMVYYKHMLACFPDGTHSGLKTPCQFVALTGHKEEPTSIVLRNNGLHAEIIINRQGKIGEHDIAGVDDIMIESALTTIMDFEDSVSTVDADDKIHAYKNWLGLMRGDLRATFEKDGSTHIRCMNKDRFYTDKNGEEYRVHGRALLLARNVGHLMTTELMLDSQGSLAPEGIVDAVITGLIGSLDLQQDTTHKAIRNSRSGSIYIVKPKMHGPDEVAFTCELFNRVEDMLGLERNTMKIGIMDEERRTTVNLKECIRMAKDRLVFINTGFLDRTGDEIHTSMHAGPFLPKAQIKEQPWISAYENWNVDIGLECGLPGHAQIGKGMWAMPDEMAQMMETKIDHPRAGANTAWVPSPTAATLHALHYHDVDVQAVQNRLKQRSRASLTDILTIPLLPAEGRHSLTNEQIERELENNIQGILGYVVRWVEMGVGCSKVPDINHIGLMEDRATLRISSQHIANWLNHHICNDMQVLEIMERMAHVVDAQNKGISGYVAMTPNTDQSLAFQAAKDLIFEGKSQPSGYTEPLLHHYRQLAKNR</sequence>
<keyword evidence="18" id="KW-0012">Acyltransferase</keyword>
<evidence type="ECO:0000259" key="17">
    <source>
        <dbReference type="Pfam" id="PF20659"/>
    </source>
</evidence>
<feature type="domain" description="Malate synthase N-terminal" evidence="15">
    <location>
        <begin position="15"/>
        <end position="72"/>
    </location>
</feature>
<name>A0AA41W9Z1_9GAMM</name>
<evidence type="ECO:0000256" key="8">
    <source>
        <dbReference type="ARBA" id="ARBA00023097"/>
    </source>
</evidence>
<dbReference type="Proteomes" id="UP001165393">
    <property type="component" value="Unassembled WGS sequence"/>
</dbReference>
<feature type="domain" description="Malate synthase TIM barrel" evidence="14">
    <location>
        <begin position="336"/>
        <end position="578"/>
    </location>
</feature>
<dbReference type="RefSeq" id="WP_251262262.1">
    <property type="nucleotide sequence ID" value="NZ_JAMQGP010000007.1"/>
</dbReference>
<feature type="domain" description="Malate synthase G alpha-beta insertion" evidence="16">
    <location>
        <begin position="159"/>
        <end position="234"/>
    </location>
</feature>
<evidence type="ECO:0000256" key="3">
    <source>
        <dbReference type="ARBA" id="ARBA00022490"/>
    </source>
</evidence>
<comment type="subunit">
    <text evidence="10">Monomer.</text>
</comment>
<comment type="subcellular location">
    <subcellularLocation>
        <location evidence="10 13">Cytoplasm</location>
    </subcellularLocation>
</comment>
<feature type="binding site" evidence="10">
    <location>
        <position position="275"/>
    </location>
    <ligand>
        <name>acetyl-CoA</name>
        <dbReference type="ChEBI" id="CHEBI:57288"/>
    </ligand>
</feature>
<dbReference type="GO" id="GO:0005829">
    <property type="term" value="C:cytosol"/>
    <property type="evidence" value="ECO:0007669"/>
    <property type="project" value="TreeGrafter"/>
</dbReference>
<dbReference type="InterPro" id="IPR046363">
    <property type="entry name" value="MS_N_TIM-barrel_dom"/>
</dbReference>
<evidence type="ECO:0000313" key="19">
    <source>
        <dbReference type="Proteomes" id="UP001165393"/>
    </source>
</evidence>
<feature type="binding site" evidence="10">
    <location>
        <position position="434"/>
    </location>
    <ligand>
        <name>Mg(2+)</name>
        <dbReference type="ChEBI" id="CHEBI:18420"/>
    </ligand>
</feature>
<comment type="similarity">
    <text evidence="10 13">Belongs to the malate synthase family. GlcB subfamily.</text>
</comment>
<feature type="binding site" evidence="10">
    <location>
        <position position="117"/>
    </location>
    <ligand>
        <name>acetyl-CoA</name>
        <dbReference type="ChEBI" id="CHEBI:57288"/>
    </ligand>
</feature>
<comment type="cofactor">
    <cofactor evidence="1 10">
        <name>Mg(2+)</name>
        <dbReference type="ChEBI" id="CHEBI:18420"/>
    </cofactor>
</comment>
<evidence type="ECO:0000256" key="1">
    <source>
        <dbReference type="ARBA" id="ARBA00001946"/>
    </source>
</evidence>
<dbReference type="InterPro" id="IPR048357">
    <property type="entry name" value="MSG_insertion"/>
</dbReference>
<evidence type="ECO:0000256" key="4">
    <source>
        <dbReference type="ARBA" id="ARBA00022532"/>
    </source>
</evidence>
<comment type="function">
    <text evidence="10">Involved in the glycolate utilization. Catalyzes the condensation and subsequent hydrolysis of acetyl-coenzyme A (acetyl-CoA) and glyoxylate to form malate and CoA.</text>
</comment>
<dbReference type="EC" id="2.3.3.9" evidence="10 11"/>
<evidence type="ECO:0000256" key="10">
    <source>
        <dbReference type="HAMAP-Rule" id="MF_00641"/>
    </source>
</evidence>
<keyword evidence="4 10" id="KW-0816">Tricarboxylic acid cycle</keyword>
<keyword evidence="3 10" id="KW-0963">Cytoplasm</keyword>
<dbReference type="PANTHER" id="PTHR42739:SF1">
    <property type="entry name" value="MALATE SYNTHASE G"/>
    <property type="match status" value="1"/>
</dbReference>
<dbReference type="InterPro" id="IPR044856">
    <property type="entry name" value="Malate_synth_C_sf"/>
</dbReference>
<dbReference type="Pfam" id="PF20658">
    <property type="entry name" value="MSG_insertion"/>
    <property type="match status" value="1"/>
</dbReference>
<evidence type="ECO:0000256" key="6">
    <source>
        <dbReference type="ARBA" id="ARBA00022723"/>
    </source>
</evidence>
<keyword evidence="5 10" id="KW-0808">Transferase</keyword>
<dbReference type="Pfam" id="PF20659">
    <property type="entry name" value="MS_C"/>
    <property type="match status" value="1"/>
</dbReference>
<keyword evidence="6 10" id="KW-0479">Metal-binding</keyword>
<dbReference type="GO" id="GO:0004474">
    <property type="term" value="F:malate synthase activity"/>
    <property type="evidence" value="ECO:0007669"/>
    <property type="project" value="UniProtKB-UniRule"/>
</dbReference>
<dbReference type="Gene3D" id="1.20.1220.12">
    <property type="entry name" value="Malate synthase, domain III"/>
    <property type="match status" value="1"/>
</dbReference>
<comment type="caution">
    <text evidence="18">The sequence shown here is derived from an EMBL/GenBank/DDBJ whole genome shotgun (WGS) entry which is preliminary data.</text>
</comment>
<reference evidence="18 19" key="1">
    <citation type="journal article" date="2013" name="Antonie Van Leeuwenhoek">
        <title>Echinimonas agarilytica gen. nov., sp. nov., a new gammaproteobacterium isolated from the sea urchin Strongylocentrotus intermedius.</title>
        <authorList>
            <person name="Nedashkovskaya O.I."/>
            <person name="Stenkova A.M."/>
            <person name="Zhukova N.V."/>
            <person name="Van Trappen S."/>
            <person name="Lee J.S."/>
            <person name="Kim S.B."/>
        </authorList>
    </citation>
    <scope>NUCLEOTIDE SEQUENCE [LARGE SCALE GENOMIC DNA]</scope>
    <source>
        <strain evidence="18 19">KMM 6351</strain>
    </source>
</reference>
<feature type="binding site" evidence="10">
    <location>
        <position position="434"/>
    </location>
    <ligand>
        <name>glyoxylate</name>
        <dbReference type="ChEBI" id="CHEBI:36655"/>
    </ligand>
</feature>
<dbReference type="Gene3D" id="3.20.20.360">
    <property type="entry name" value="Malate synthase, domain 3"/>
    <property type="match status" value="2"/>
</dbReference>
<feature type="active site" description="Proton acceptor" evidence="10 12">
    <location>
        <position position="339"/>
    </location>
</feature>
<dbReference type="InterPro" id="IPR006253">
    <property type="entry name" value="Malate_synthG"/>
</dbReference>
<comment type="caution">
    <text evidence="10">Lacks conserved residue(s) required for the propagation of feature annotation.</text>
</comment>
<keyword evidence="7 10" id="KW-0460">Magnesium</keyword>
<dbReference type="SUPFAM" id="SSF51645">
    <property type="entry name" value="Malate synthase G"/>
    <property type="match status" value="1"/>
</dbReference>
<dbReference type="InterPro" id="IPR011076">
    <property type="entry name" value="Malate_synth_sf"/>
</dbReference>
<comment type="catalytic activity">
    <reaction evidence="9 10 13">
        <text>glyoxylate + acetyl-CoA + H2O = (S)-malate + CoA + H(+)</text>
        <dbReference type="Rhea" id="RHEA:18181"/>
        <dbReference type="ChEBI" id="CHEBI:15377"/>
        <dbReference type="ChEBI" id="CHEBI:15378"/>
        <dbReference type="ChEBI" id="CHEBI:15589"/>
        <dbReference type="ChEBI" id="CHEBI:36655"/>
        <dbReference type="ChEBI" id="CHEBI:57287"/>
        <dbReference type="ChEBI" id="CHEBI:57288"/>
        <dbReference type="EC" id="2.3.3.9"/>
    </reaction>
</comment>
<feature type="domain" description="Malate synthase C-terminal" evidence="17">
    <location>
        <begin position="596"/>
        <end position="701"/>
    </location>
</feature>
<organism evidence="18 19">
    <name type="scientific">Echinimonas agarilytica</name>
    <dbReference type="NCBI Taxonomy" id="1215918"/>
    <lineage>
        <taxon>Bacteria</taxon>
        <taxon>Pseudomonadati</taxon>
        <taxon>Pseudomonadota</taxon>
        <taxon>Gammaproteobacteria</taxon>
        <taxon>Alteromonadales</taxon>
        <taxon>Echinimonadaceae</taxon>
        <taxon>Echinimonas</taxon>
    </lineage>
</organism>